<dbReference type="GO" id="GO:0016740">
    <property type="term" value="F:transferase activity"/>
    <property type="evidence" value="ECO:0007669"/>
    <property type="project" value="UniProtKB-KW"/>
</dbReference>
<dbReference type="SUPFAM" id="SSF51161">
    <property type="entry name" value="Trimeric LpxA-like enzymes"/>
    <property type="match status" value="1"/>
</dbReference>
<dbReference type="PANTHER" id="PTHR23416:SF78">
    <property type="entry name" value="LIPOPOLYSACCHARIDE BIOSYNTHESIS O-ACETYL TRANSFERASE WBBJ-RELATED"/>
    <property type="match status" value="1"/>
</dbReference>
<dbReference type="InterPro" id="IPR051159">
    <property type="entry name" value="Hexapeptide_acetyltransf"/>
</dbReference>
<dbReference type="RefSeq" id="WP_014570940.1">
    <property type="nucleotide sequence ID" value="NZ_CP026502.1"/>
</dbReference>
<dbReference type="Gene3D" id="2.160.10.10">
    <property type="entry name" value="Hexapeptide repeat proteins"/>
    <property type="match status" value="1"/>
</dbReference>
<accession>A0A218PFX5</accession>
<evidence type="ECO:0000313" key="1">
    <source>
        <dbReference type="EMBL" id="BAZ95810.1"/>
    </source>
</evidence>
<keyword evidence="1" id="KW-0614">Plasmid</keyword>
<gene>
    <name evidence="1" type="primary">epsG</name>
</gene>
<protein>
    <submittedName>
        <fullName evidence="1">Acetyltransferase</fullName>
    </submittedName>
</protein>
<reference evidence="1" key="1">
    <citation type="journal article" date="2017" name="Fish Pathol.">
        <title>A Novel Plasmid Carrying Capsule Gene Cluster Found in Lactococcus garvieae Isolated from Filefish.</title>
        <authorList>
            <person name="Kanai K."/>
            <person name="Tsujikura M."/>
            <person name="Shutou K."/>
            <person name="Honma T."/>
            <person name="Matsumoto F."/>
            <person name="Suga K."/>
            <person name="Takagi S."/>
            <person name="Fukuda Y."/>
            <person name="Sugihara Y."/>
        </authorList>
    </citation>
    <scope>NUCLEOTIDE SEQUENCE</scope>
    <source>
        <strain evidence="1">BSLG13015</strain>
        <plasmid evidence="1">pBSLG13015</plasmid>
    </source>
</reference>
<sequence length="229" mass="24901">MKELFNKSITKIWGGSFEISNDIPSSYIISLVFETLFNVIRGLVKTLGFGEKRGLVFVGKNVTLKMRQKIFVGSKVRFEEGCEVIALSSEGFHLGNNVKIGPHTKMISGSISSIGKGIYIGDNCFFSDYTFFGGAGGIKIGSDIISGQNVRFHAENHNFLIKDELIRNQGVNHKGIELGNDIWIGSGVVFLDGAKVGNHCVIAANTVLNKEYPDSCIIGGVPGRVIKKL</sequence>
<dbReference type="CDD" id="cd04647">
    <property type="entry name" value="LbH_MAT_like"/>
    <property type="match status" value="1"/>
</dbReference>
<organism evidence="1">
    <name type="scientific">Lactococcus garvieae</name>
    <dbReference type="NCBI Taxonomy" id="1363"/>
    <lineage>
        <taxon>Bacteria</taxon>
        <taxon>Bacillati</taxon>
        <taxon>Bacillota</taxon>
        <taxon>Bacilli</taxon>
        <taxon>Lactobacillales</taxon>
        <taxon>Streptococcaceae</taxon>
        <taxon>Lactococcus</taxon>
    </lineage>
</organism>
<dbReference type="InterPro" id="IPR011004">
    <property type="entry name" value="Trimer_LpxA-like_sf"/>
</dbReference>
<name>A0A218PFX5_9LACT</name>
<dbReference type="InterPro" id="IPR001451">
    <property type="entry name" value="Hexapep"/>
</dbReference>
<proteinExistence type="predicted"/>
<geneLocation type="plasmid" evidence="1">
    <name>pBSLG13015</name>
</geneLocation>
<dbReference type="AlphaFoldDB" id="A0A218PFX5"/>
<dbReference type="EMBL" id="LC205736">
    <property type="protein sequence ID" value="BAZ95810.1"/>
    <property type="molecule type" value="Genomic_DNA"/>
</dbReference>
<dbReference type="PANTHER" id="PTHR23416">
    <property type="entry name" value="SIALIC ACID SYNTHASE-RELATED"/>
    <property type="match status" value="1"/>
</dbReference>
<dbReference type="Pfam" id="PF00132">
    <property type="entry name" value="Hexapep"/>
    <property type="match status" value="1"/>
</dbReference>
<keyword evidence="1" id="KW-0808">Transferase</keyword>